<dbReference type="AlphaFoldDB" id="A0AAW4HYQ1"/>
<evidence type="ECO:0000256" key="1">
    <source>
        <dbReference type="SAM" id="Phobius"/>
    </source>
</evidence>
<dbReference type="Proteomes" id="UP000775627">
    <property type="component" value="Unassembled WGS sequence"/>
</dbReference>
<sequence length="285" mass="32780">MKSISEKIVLCVGIGFILIGGVRFLGYSISSLVIALISIFAALISISDVLEITRYKRYGNWIQNTALVIIVAIIVFLVYPLNIAPSIISTIGDGFTIIGLGLVILLFGWKEIQEKRSNKEPVESNEMIKNCKLQIVVNEYEQMMKLNDIIERLKKLDQEANSYNRVHSGWGIFCECLFDYWNQDEGPFFDGYNQKKHYEFICALNNATKAIANTSLFDANYSIKRELQIFNHNFDVTLDPLMKHIELPNIDDLMKEVYNALLLWEELKGLVNRRYEQGRLNYKES</sequence>
<accession>A0AAW4HYQ1</accession>
<dbReference type="EMBL" id="VIXF01000003">
    <property type="protein sequence ID" value="MBN9901114.1"/>
    <property type="molecule type" value="Genomic_DNA"/>
</dbReference>
<keyword evidence="1" id="KW-0812">Transmembrane</keyword>
<feature type="transmembrane region" description="Helical" evidence="1">
    <location>
        <begin position="32"/>
        <end position="50"/>
    </location>
</feature>
<comment type="caution">
    <text evidence="2">The sequence shown here is derived from an EMBL/GenBank/DDBJ whole genome shotgun (WGS) entry which is preliminary data.</text>
</comment>
<name>A0AAW4HYQ1_BACTU</name>
<evidence type="ECO:0000313" key="3">
    <source>
        <dbReference type="Proteomes" id="UP000775627"/>
    </source>
</evidence>
<reference evidence="2" key="1">
    <citation type="submission" date="2019-07" db="EMBL/GenBank/DDBJ databases">
        <authorList>
            <person name="Lazarte J.N."/>
            <person name="Poliero A."/>
            <person name="Beron C."/>
        </authorList>
    </citation>
    <scope>NUCLEOTIDE SEQUENCE</scope>
    <source>
        <strain evidence="2">FCC7</strain>
    </source>
</reference>
<evidence type="ECO:0000313" key="2">
    <source>
        <dbReference type="EMBL" id="MBN9901114.1"/>
    </source>
</evidence>
<feature type="transmembrane region" description="Helical" evidence="1">
    <location>
        <begin position="7"/>
        <end position="26"/>
    </location>
</feature>
<keyword evidence="1" id="KW-1133">Transmembrane helix</keyword>
<feature type="transmembrane region" description="Helical" evidence="1">
    <location>
        <begin position="87"/>
        <end position="109"/>
    </location>
</feature>
<keyword evidence="1" id="KW-0472">Membrane</keyword>
<protein>
    <submittedName>
        <fullName evidence="2">APC family permease</fullName>
    </submittedName>
</protein>
<dbReference type="RefSeq" id="WP_206905656.1">
    <property type="nucleotide sequence ID" value="NZ_JAWUAH010000056.1"/>
</dbReference>
<organism evidence="2 3">
    <name type="scientific">Bacillus thuringiensis</name>
    <dbReference type="NCBI Taxonomy" id="1428"/>
    <lineage>
        <taxon>Bacteria</taxon>
        <taxon>Bacillati</taxon>
        <taxon>Bacillota</taxon>
        <taxon>Bacilli</taxon>
        <taxon>Bacillales</taxon>
        <taxon>Bacillaceae</taxon>
        <taxon>Bacillus</taxon>
        <taxon>Bacillus cereus group</taxon>
    </lineage>
</organism>
<reference evidence="2" key="2">
    <citation type="journal article" date="2021" name="J. Invertebr. Pathol.">
        <title>Molecular characterization of a Bacillus thuringiensis strain from Argentina, toxic against Lepidoptera and Coleoptera, based on its whole-genome and Cry protein analysis.</title>
        <authorList>
            <person name="Nicolas Lazarte J."/>
            <person name="Pia Valacco M."/>
            <person name="Moreno S."/>
            <person name="Salerno G.L."/>
            <person name="Beron C.M."/>
        </authorList>
    </citation>
    <scope>NUCLEOTIDE SEQUENCE</scope>
    <source>
        <strain evidence="2">FCC7</strain>
    </source>
</reference>
<proteinExistence type="predicted"/>
<gene>
    <name evidence="2" type="ORF">FME64_27745</name>
</gene>
<feature type="transmembrane region" description="Helical" evidence="1">
    <location>
        <begin position="62"/>
        <end position="81"/>
    </location>
</feature>